<feature type="compositionally biased region" description="Polar residues" evidence="1">
    <location>
        <begin position="992"/>
        <end position="1004"/>
    </location>
</feature>
<evidence type="ECO:0000256" key="1">
    <source>
        <dbReference type="SAM" id="MobiDB-lite"/>
    </source>
</evidence>
<feature type="compositionally biased region" description="Basic and acidic residues" evidence="1">
    <location>
        <begin position="1030"/>
        <end position="1043"/>
    </location>
</feature>
<feature type="compositionally biased region" description="Low complexity" evidence="1">
    <location>
        <begin position="726"/>
        <end position="740"/>
    </location>
</feature>
<accession>A0AA88LZ80</accession>
<feature type="compositionally biased region" description="Polar residues" evidence="1">
    <location>
        <begin position="940"/>
        <end position="957"/>
    </location>
</feature>
<feature type="region of interest" description="Disordered" evidence="1">
    <location>
        <begin position="1"/>
        <end position="102"/>
    </location>
</feature>
<organism evidence="2 3">
    <name type="scientific">Channa striata</name>
    <name type="common">Snakehead murrel</name>
    <name type="synonym">Ophicephalus striatus</name>
    <dbReference type="NCBI Taxonomy" id="64152"/>
    <lineage>
        <taxon>Eukaryota</taxon>
        <taxon>Metazoa</taxon>
        <taxon>Chordata</taxon>
        <taxon>Craniata</taxon>
        <taxon>Vertebrata</taxon>
        <taxon>Euteleostomi</taxon>
        <taxon>Actinopterygii</taxon>
        <taxon>Neopterygii</taxon>
        <taxon>Teleostei</taxon>
        <taxon>Neoteleostei</taxon>
        <taxon>Acanthomorphata</taxon>
        <taxon>Anabantaria</taxon>
        <taxon>Anabantiformes</taxon>
        <taxon>Channoidei</taxon>
        <taxon>Channidae</taxon>
        <taxon>Channa</taxon>
    </lineage>
</organism>
<feature type="compositionally biased region" description="Basic and acidic residues" evidence="1">
    <location>
        <begin position="204"/>
        <end position="236"/>
    </location>
</feature>
<feature type="compositionally biased region" description="Polar residues" evidence="1">
    <location>
        <begin position="1214"/>
        <end position="1228"/>
    </location>
</feature>
<feature type="region of interest" description="Disordered" evidence="1">
    <location>
        <begin position="403"/>
        <end position="621"/>
    </location>
</feature>
<comment type="caution">
    <text evidence="2">The sequence shown here is derived from an EMBL/GenBank/DDBJ whole genome shotgun (WGS) entry which is preliminary data.</text>
</comment>
<feature type="compositionally biased region" description="Polar residues" evidence="1">
    <location>
        <begin position="868"/>
        <end position="878"/>
    </location>
</feature>
<feature type="compositionally biased region" description="Low complexity" evidence="1">
    <location>
        <begin position="788"/>
        <end position="800"/>
    </location>
</feature>
<feature type="compositionally biased region" description="Basic residues" evidence="1">
    <location>
        <begin position="72"/>
        <end position="90"/>
    </location>
</feature>
<feature type="compositionally biased region" description="Basic and acidic residues" evidence="1">
    <location>
        <begin position="1611"/>
        <end position="1631"/>
    </location>
</feature>
<feature type="compositionally biased region" description="Basic and acidic residues" evidence="1">
    <location>
        <begin position="1639"/>
        <end position="1651"/>
    </location>
</feature>
<dbReference type="EMBL" id="JAUPFM010000016">
    <property type="protein sequence ID" value="KAK2825885.1"/>
    <property type="molecule type" value="Genomic_DNA"/>
</dbReference>
<feature type="compositionally biased region" description="Basic and acidic residues" evidence="1">
    <location>
        <begin position="1572"/>
        <end position="1600"/>
    </location>
</feature>
<feature type="compositionally biased region" description="Basic and acidic residues" evidence="1">
    <location>
        <begin position="559"/>
        <end position="581"/>
    </location>
</feature>
<feature type="compositionally biased region" description="Basic and acidic residues" evidence="1">
    <location>
        <begin position="1517"/>
        <end position="1526"/>
    </location>
</feature>
<keyword evidence="3" id="KW-1185">Reference proteome</keyword>
<protein>
    <recommendedName>
        <fullName evidence="4">Absent in melanoma 1 protein</fullName>
    </recommendedName>
</protein>
<feature type="region of interest" description="Disordered" evidence="1">
    <location>
        <begin position="179"/>
        <end position="242"/>
    </location>
</feature>
<feature type="region of interest" description="Disordered" evidence="1">
    <location>
        <begin position="1445"/>
        <end position="1526"/>
    </location>
</feature>
<gene>
    <name evidence="2" type="ORF">Q5P01_020099</name>
</gene>
<feature type="compositionally biased region" description="Low complexity" evidence="1">
    <location>
        <begin position="521"/>
        <end position="539"/>
    </location>
</feature>
<feature type="region of interest" description="Disordered" evidence="1">
    <location>
        <begin position="655"/>
        <end position="680"/>
    </location>
</feature>
<dbReference type="Proteomes" id="UP001187415">
    <property type="component" value="Unassembled WGS sequence"/>
</dbReference>
<proteinExistence type="predicted"/>
<reference evidence="2" key="1">
    <citation type="submission" date="2023-07" db="EMBL/GenBank/DDBJ databases">
        <title>Chromosome-level Genome Assembly of Striped Snakehead (Channa striata).</title>
        <authorList>
            <person name="Liu H."/>
        </authorList>
    </citation>
    <scope>NUCLEOTIDE SEQUENCE</scope>
    <source>
        <strain evidence="2">Gz</strain>
        <tissue evidence="2">Muscle</tissue>
    </source>
</reference>
<feature type="compositionally biased region" description="Basic and acidic residues" evidence="1">
    <location>
        <begin position="901"/>
        <end position="915"/>
    </location>
</feature>
<feature type="compositionally biased region" description="Polar residues" evidence="1">
    <location>
        <begin position="135"/>
        <end position="159"/>
    </location>
</feature>
<evidence type="ECO:0000313" key="2">
    <source>
        <dbReference type="EMBL" id="KAK2825885.1"/>
    </source>
</evidence>
<feature type="compositionally biased region" description="Basic and acidic residues" evidence="1">
    <location>
        <begin position="1461"/>
        <end position="1493"/>
    </location>
</feature>
<feature type="region of interest" description="Disordered" evidence="1">
    <location>
        <begin position="1567"/>
        <end position="1651"/>
    </location>
</feature>
<name>A0AA88LZ80_CHASR</name>
<feature type="region of interest" description="Disordered" evidence="1">
    <location>
        <begin position="131"/>
        <end position="164"/>
    </location>
</feature>
<evidence type="ECO:0008006" key="4">
    <source>
        <dbReference type="Google" id="ProtNLM"/>
    </source>
</evidence>
<feature type="region of interest" description="Disordered" evidence="1">
    <location>
        <begin position="692"/>
        <end position="1236"/>
    </location>
</feature>
<sequence>MSKSSTLKVRSLFKLKSPDKDNKRLKRSGSFDDAVQTQPADRSATLPVSPGPHSPGDNATAPDCVSPVSPKEKKKRRLLSFRLKRKKSKRKDGEGGEVFFPDVDELDSFSSNQSYDQMSVSTDCGFRTELEWDPQSESTSMISFDMTQPYSLSSPTKMSKNLEEKKGVFDRISSFFHSKRRKSSSRQHSDACSDASPPTSPQSHQEDGLRTPTPSRKDSELTGPCDESRAEAERGDTLSQGSSLSALSIASVLPNEPELPFAESNSSGRSSVREVNVCRVSTASGERNSGNVTPTSRELATITKSNTDNTSELSFTDLVVEEVSKRLQVNLEENILKNTECCSENSSVTPTTMTSFNVPLSISSPVEAPKSPNLTSISLGSKKTFVKVGETGNITALTGVTLRPQPSTSHEEEGSVGAERENSRAKRKGHTFAGKFKATARSPSPEREEIPREQSPVQLHKAIWVETHLGEEEEGEREGEKEKNIMEQEEEDFRADSPPVLAIPVTVIPEDDSTTQGAADSPSTPSETLPSSGSLPESTISLAAATGEFQTTSTQPEEPDVRTETKQSSLQEKRKSREIRVTRKTVNLPSKHKTIAQKEYVSPEPHTERTDLTGEEYSEDSVFTISDTTEVELLPSLQKENAELKEANLDVFTTTDETKHSDINPPEHLVKENTASEASDLDDIAAPTDMYKAKSQAAGFALRSQEVSPAKPYKQGLKAAEESQHTTAGGSKTPSSSTGSKAKHVTTKSKGSKESTKMETSIDNAPHSEQSNERTGSMLPTLMKRDQSSSGSSSATSSKSKIPKRSTSDAEVKSPVTPDKPPVTDAASSSKLQKQPRTREPLKSPVTTNKAGRKSSFEEAKGGKSVSGDISPTKSSYKTGKKLTKEKSLEDADSVQLINGVEKEQRDSSGRESHQEMNVPVAKTRLPISSPTRKKKDEVTQTSGTNYQKKSSGQTVSIRAKKSPEQQEASTEERPGNETLPPLSESPKKGTLLSTRQLKQLTKRSISREESDTSCVSPPPVSPRLPKQSENIKHQKSPVKESADPLSSLSKLPTRGQRGSDKFKSRKPQQSPTENAATSKQDSNDNTNTEGAFKVPDNTVANQAKDSASDDIFKFTSVSTEDEDIQTSEIKLKGNETNKLTSPAGENISEIQQREDNHAITTANAREELSQAEDSSPNSVAGEANAAQTETLGRQHDSKQQPKHQMESLRENVSRIQSDNTTQEQQTLPLPESFPEKVDISESNQLICNTKPGLIPEKKPNATVLAQDIIRGNKDVNYTTVKPVLGDTVHSDIMARSDEEGCSPDNVSFKATSERPSKKALINRSIPAKSAFKDQGEPGDVLSATSTAVSLDANLPNTDQQMGNELFKDQSTNLILDNDVLPSTFGMDSVKHAEVKEKKKEDLGRKLPEALNSQKETVSVCELPKNVDNKLDKGPLLVAGEFERPETHCKPNEKLNSAAVDKTDSQNTGKKELEGITTEHTDETKVTEPEKSSDLSSEVKSLVADPRKRSQMVVTAPDERSRETKQAKHVLYKAIGGVVDAKKEDENRVKDNNCNKETGQAELKINTPTVKNEPKVKGDKTDEEDKHAKLTKKLIPEIKAIKSQMGTAEANKGEKSLTNEKSESKFSRQGDENDFTESDQIKDSKKTEEKC</sequence>
<feature type="compositionally biased region" description="Basic and acidic residues" evidence="1">
    <location>
        <begin position="409"/>
        <end position="424"/>
    </location>
</feature>
<feature type="compositionally biased region" description="Basic and acidic residues" evidence="1">
    <location>
        <begin position="1193"/>
        <end position="1213"/>
    </location>
</feature>
<feature type="compositionally biased region" description="Polar residues" evidence="1">
    <location>
        <begin position="1068"/>
        <end position="1090"/>
    </location>
</feature>
<evidence type="ECO:0000313" key="3">
    <source>
        <dbReference type="Proteomes" id="UP001187415"/>
    </source>
</evidence>
<feature type="compositionally biased region" description="Polar residues" evidence="1">
    <location>
        <begin position="826"/>
        <end position="835"/>
    </location>
</feature>